<keyword evidence="3" id="KW-1185">Reference proteome</keyword>
<evidence type="ECO:0000256" key="1">
    <source>
        <dbReference type="SAM" id="MobiDB-lite"/>
    </source>
</evidence>
<protein>
    <submittedName>
        <fullName evidence="2">C2H2-type domain-containing protein</fullName>
    </submittedName>
</protein>
<feature type="compositionally biased region" description="Basic and acidic residues" evidence="1">
    <location>
        <begin position="78"/>
        <end position="93"/>
    </location>
</feature>
<sequence length="115" mass="13115">MSMDSTAAYVADVLAQNDELKAEYQVELNDPAWLAEQKTTNRRVEILKELKERDATMLAYLDKVTKERAERAAAASSSKRELPNDADSTEPKPKRFKIAVDFVEKVKAKTITRRR</sequence>
<dbReference type="AlphaFoldDB" id="A0A8H6TUU4"/>
<evidence type="ECO:0000313" key="3">
    <source>
        <dbReference type="Proteomes" id="UP000613580"/>
    </source>
</evidence>
<name>A0A8H6TUU4_MYCCL</name>
<accession>A0A8H6TUU4</accession>
<evidence type="ECO:0000313" key="2">
    <source>
        <dbReference type="EMBL" id="KAF7323227.1"/>
    </source>
</evidence>
<organism evidence="2 3">
    <name type="scientific">Mycena chlorophos</name>
    <name type="common">Agaric fungus</name>
    <name type="synonym">Agaricus chlorophos</name>
    <dbReference type="NCBI Taxonomy" id="658473"/>
    <lineage>
        <taxon>Eukaryota</taxon>
        <taxon>Fungi</taxon>
        <taxon>Dikarya</taxon>
        <taxon>Basidiomycota</taxon>
        <taxon>Agaricomycotina</taxon>
        <taxon>Agaricomycetes</taxon>
        <taxon>Agaricomycetidae</taxon>
        <taxon>Agaricales</taxon>
        <taxon>Marasmiineae</taxon>
        <taxon>Mycenaceae</taxon>
        <taxon>Mycena</taxon>
    </lineage>
</organism>
<feature type="region of interest" description="Disordered" evidence="1">
    <location>
        <begin position="70"/>
        <end position="93"/>
    </location>
</feature>
<comment type="caution">
    <text evidence="2">The sequence shown here is derived from an EMBL/GenBank/DDBJ whole genome shotgun (WGS) entry which is preliminary data.</text>
</comment>
<dbReference type="EMBL" id="JACAZE010000001">
    <property type="protein sequence ID" value="KAF7323227.1"/>
    <property type="molecule type" value="Genomic_DNA"/>
</dbReference>
<dbReference type="Proteomes" id="UP000613580">
    <property type="component" value="Unassembled WGS sequence"/>
</dbReference>
<reference evidence="2" key="1">
    <citation type="submission" date="2020-05" db="EMBL/GenBank/DDBJ databases">
        <title>Mycena genomes resolve the evolution of fungal bioluminescence.</title>
        <authorList>
            <person name="Tsai I.J."/>
        </authorList>
    </citation>
    <scope>NUCLEOTIDE SEQUENCE</scope>
    <source>
        <strain evidence="2">110903Hualien_Pintung</strain>
    </source>
</reference>
<proteinExistence type="predicted"/>
<gene>
    <name evidence="2" type="ORF">HMN09_00103400</name>
</gene>